<reference evidence="1 2" key="2">
    <citation type="submission" date="2020-03" db="EMBL/GenBank/DDBJ databases">
        <authorList>
            <person name="Ichikawa N."/>
            <person name="Kimura A."/>
            <person name="Kitahashi Y."/>
            <person name="Uohara A."/>
        </authorList>
    </citation>
    <scope>NUCLEOTIDE SEQUENCE [LARGE SCALE GENOMIC DNA]</scope>
    <source>
        <strain evidence="1 2">NBRC 108639</strain>
    </source>
</reference>
<comment type="caution">
    <text evidence="1">The sequence shown here is derived from an EMBL/GenBank/DDBJ whole genome shotgun (WGS) entry which is preliminary data.</text>
</comment>
<evidence type="ECO:0000313" key="2">
    <source>
        <dbReference type="Proteomes" id="UP000482800"/>
    </source>
</evidence>
<gene>
    <name evidence="1" type="ORF">Phou_093860</name>
</gene>
<name>A0A6V8KTL5_9ACTN</name>
<dbReference type="Pfam" id="PF19086">
    <property type="entry name" value="Terpene_syn_C_2"/>
    <property type="match status" value="1"/>
</dbReference>
<dbReference type="InterPro" id="IPR008949">
    <property type="entry name" value="Isoprenoid_synthase_dom_sf"/>
</dbReference>
<dbReference type="SUPFAM" id="SSF48576">
    <property type="entry name" value="Terpenoid synthases"/>
    <property type="match status" value="1"/>
</dbReference>
<dbReference type="Proteomes" id="UP000482800">
    <property type="component" value="Unassembled WGS sequence"/>
</dbReference>
<dbReference type="EMBL" id="BLPF01000004">
    <property type="protein sequence ID" value="GFJ85206.1"/>
    <property type="molecule type" value="Genomic_DNA"/>
</dbReference>
<keyword evidence="2" id="KW-1185">Reference proteome</keyword>
<dbReference type="RefSeq" id="WP_246274635.1">
    <property type="nucleotide sequence ID" value="NZ_BAABGO010000014.1"/>
</dbReference>
<dbReference type="Gene3D" id="1.10.600.10">
    <property type="entry name" value="Farnesyl Diphosphate Synthase"/>
    <property type="match status" value="1"/>
</dbReference>
<evidence type="ECO:0000313" key="1">
    <source>
        <dbReference type="EMBL" id="GFJ85206.1"/>
    </source>
</evidence>
<protein>
    <recommendedName>
        <fullName evidence="3">Terpene synthase</fullName>
    </recommendedName>
</protein>
<dbReference type="AlphaFoldDB" id="A0A6V8KTL5"/>
<reference evidence="1 2" key="1">
    <citation type="submission" date="2020-03" db="EMBL/GenBank/DDBJ databases">
        <title>Whole genome shotgun sequence of Phytohabitans houttuyneae NBRC 108639.</title>
        <authorList>
            <person name="Komaki H."/>
            <person name="Tamura T."/>
        </authorList>
    </citation>
    <scope>NUCLEOTIDE SEQUENCE [LARGE SCALE GENOMIC DNA]</scope>
    <source>
        <strain evidence="1 2">NBRC 108639</strain>
    </source>
</reference>
<accession>A0A6V8KTL5</accession>
<organism evidence="1 2">
    <name type="scientific">Phytohabitans houttuyneae</name>
    <dbReference type="NCBI Taxonomy" id="1076126"/>
    <lineage>
        <taxon>Bacteria</taxon>
        <taxon>Bacillati</taxon>
        <taxon>Actinomycetota</taxon>
        <taxon>Actinomycetes</taxon>
        <taxon>Micromonosporales</taxon>
        <taxon>Micromonosporaceae</taxon>
    </lineage>
</organism>
<sequence length="287" mass="31970">MALPPAVENGRICALAGQAQRDMRRWAERYPSLFAAKPFDDTLFNTLALATAFSGPWLDVRQQRMANQVALWCFGLDWLVDYVATSEAEAGAIAARCLAVASGAEVADDDLTAFLAAIRDELAVSPAFAVLGPVWLDELRRMLDAMVREHQWKAEGGQRPSLEEYLENADNLGFSFVFAAHWIHTDGAPSAVDIDLVRMASWAVQRVIRLTNDLATYERDVQWGDLNALLLGPERTEVVREVERLTADARSFIAAVRVRHPALADYLERQMDFCTGFYGVTDYWGAL</sequence>
<evidence type="ECO:0008006" key="3">
    <source>
        <dbReference type="Google" id="ProtNLM"/>
    </source>
</evidence>
<proteinExistence type="predicted"/>